<dbReference type="Gene3D" id="3.40.50.300">
    <property type="entry name" value="P-loop containing nucleotide triphosphate hydrolases"/>
    <property type="match status" value="1"/>
</dbReference>
<dbReference type="FunFam" id="1.10.860.10:FF:000001">
    <property type="entry name" value="Replicative DNA helicase"/>
    <property type="match status" value="1"/>
</dbReference>
<dbReference type="Pfam" id="PF00772">
    <property type="entry name" value="DnaB"/>
    <property type="match status" value="1"/>
</dbReference>
<proteinExistence type="inferred from homology"/>
<comment type="similarity">
    <text evidence="1 12">Belongs to the helicase family. DnaB subfamily.</text>
</comment>
<evidence type="ECO:0000256" key="11">
    <source>
        <dbReference type="NCBIfam" id="TIGR00665"/>
    </source>
</evidence>
<dbReference type="GO" id="GO:0016887">
    <property type="term" value="F:ATP hydrolysis activity"/>
    <property type="evidence" value="ECO:0007669"/>
    <property type="project" value="RHEA"/>
</dbReference>
<dbReference type="Gene3D" id="1.10.860.10">
    <property type="entry name" value="DNAb Helicase, Chain A"/>
    <property type="match status" value="1"/>
</dbReference>
<dbReference type="InterPro" id="IPR003593">
    <property type="entry name" value="AAA+_ATPase"/>
</dbReference>
<evidence type="ECO:0000256" key="4">
    <source>
        <dbReference type="ARBA" id="ARBA00022741"/>
    </source>
</evidence>
<dbReference type="GO" id="GO:0042802">
    <property type="term" value="F:identical protein binding"/>
    <property type="evidence" value="ECO:0007669"/>
    <property type="project" value="UniProtKB-ARBA"/>
</dbReference>
<dbReference type="SUPFAM" id="SSF48024">
    <property type="entry name" value="N-terminal domain of DnaB helicase"/>
    <property type="match status" value="1"/>
</dbReference>
<organism evidence="15 16">
    <name type="scientific">Candidatus Berkelbacteria bacterium Licking1014_96</name>
    <dbReference type="NCBI Taxonomy" id="2017149"/>
    <lineage>
        <taxon>Bacteria</taxon>
        <taxon>Candidatus Berkelbacteria</taxon>
    </lineage>
</organism>
<name>A0A554LI45_9BACT</name>
<gene>
    <name evidence="15" type="ORF">CEN92_20</name>
</gene>
<feature type="domain" description="SF4 helicase" evidence="14">
    <location>
        <begin position="183"/>
        <end position="451"/>
    </location>
</feature>
<evidence type="ECO:0000256" key="2">
    <source>
        <dbReference type="ARBA" id="ARBA00022515"/>
    </source>
</evidence>
<evidence type="ECO:0000313" key="16">
    <source>
        <dbReference type="Proteomes" id="UP000318296"/>
    </source>
</evidence>
<dbReference type="Pfam" id="PF03796">
    <property type="entry name" value="DnaB_C"/>
    <property type="match status" value="1"/>
</dbReference>
<dbReference type="CDD" id="cd00984">
    <property type="entry name" value="DnaB_C"/>
    <property type="match status" value="1"/>
</dbReference>
<sequence>MANITQKKDELRLPPQNIEAEQSVLGALLLDKEAIFKVADVITSADFYRDNHRIIYEAMEGLFEKRVPLDVLTLTEELERDKKIKLIGGASYLATLANAVPSAAHVVHYAQIVANKATLRRLISSASETVELGYEEREPVEIILDKAEKSLFSVSQGHSANQFIALRDALEESFERIDRLHKDKGTVRGVPTGYKDLDYLLSGLQKSDLIIIAGRPSMGKTSLALNIAANVALKSKIPVGLFSLEMSQDQLVDRLIVSEARIDSWKMRTGNLSEEDFVRIGQAMGSLSEAPIFIEDSPNLSVMEVRTKARRLQAEHNIGLLVVDYLQLMEGRYGGSSEPNRVQEISDISRGLKALARELNLPVLALSQLSRAVEHREHRIPQLSDLRDSGSIEQDSDVVIFIYREDYYNRDSEKKGIAEILVRKHRNGPTGDVELYFAETELTFKNLEKKRDEEEALDSESVFEEEKVIQ</sequence>
<evidence type="ECO:0000256" key="1">
    <source>
        <dbReference type="ARBA" id="ARBA00008428"/>
    </source>
</evidence>
<feature type="compositionally biased region" description="Acidic residues" evidence="13">
    <location>
        <begin position="454"/>
        <end position="463"/>
    </location>
</feature>
<dbReference type="EC" id="5.6.2.3" evidence="11 12"/>
<dbReference type="GO" id="GO:1990077">
    <property type="term" value="C:primosome complex"/>
    <property type="evidence" value="ECO:0007669"/>
    <property type="project" value="UniProtKB-UniRule"/>
</dbReference>
<evidence type="ECO:0000256" key="3">
    <source>
        <dbReference type="ARBA" id="ARBA00022705"/>
    </source>
</evidence>
<keyword evidence="3 12" id="KW-0235">DNA replication</keyword>
<evidence type="ECO:0000256" key="13">
    <source>
        <dbReference type="SAM" id="MobiDB-lite"/>
    </source>
</evidence>
<evidence type="ECO:0000256" key="10">
    <source>
        <dbReference type="ARBA" id="ARBA00048954"/>
    </source>
</evidence>
<evidence type="ECO:0000256" key="7">
    <source>
        <dbReference type="ARBA" id="ARBA00022840"/>
    </source>
</evidence>
<dbReference type="InterPro" id="IPR007692">
    <property type="entry name" value="DNA_helicase_DnaB"/>
</dbReference>
<keyword evidence="8 12" id="KW-0238">DNA-binding</keyword>
<dbReference type="InterPro" id="IPR007694">
    <property type="entry name" value="DNA_helicase_DnaB-like_C"/>
</dbReference>
<keyword evidence="6 12" id="KW-0347">Helicase</keyword>
<evidence type="ECO:0000256" key="6">
    <source>
        <dbReference type="ARBA" id="ARBA00022806"/>
    </source>
</evidence>
<dbReference type="SMART" id="SM00382">
    <property type="entry name" value="AAA"/>
    <property type="match status" value="1"/>
</dbReference>
<keyword evidence="2 12" id="KW-0639">Primosome</keyword>
<dbReference type="PROSITE" id="PS51199">
    <property type="entry name" value="SF4_HELICASE"/>
    <property type="match status" value="1"/>
</dbReference>
<comment type="caution">
    <text evidence="15">The sequence shown here is derived from an EMBL/GenBank/DDBJ whole genome shotgun (WGS) entry which is preliminary data.</text>
</comment>
<comment type="catalytic activity">
    <reaction evidence="10 12">
        <text>ATP + H2O = ADP + phosphate + H(+)</text>
        <dbReference type="Rhea" id="RHEA:13065"/>
        <dbReference type="ChEBI" id="CHEBI:15377"/>
        <dbReference type="ChEBI" id="CHEBI:15378"/>
        <dbReference type="ChEBI" id="CHEBI:30616"/>
        <dbReference type="ChEBI" id="CHEBI:43474"/>
        <dbReference type="ChEBI" id="CHEBI:456216"/>
        <dbReference type="EC" id="5.6.2.3"/>
    </reaction>
</comment>
<dbReference type="InterPro" id="IPR027417">
    <property type="entry name" value="P-loop_NTPase"/>
</dbReference>
<evidence type="ECO:0000313" key="15">
    <source>
        <dbReference type="EMBL" id="TSC92319.1"/>
    </source>
</evidence>
<evidence type="ECO:0000256" key="8">
    <source>
        <dbReference type="ARBA" id="ARBA00023125"/>
    </source>
</evidence>
<evidence type="ECO:0000256" key="5">
    <source>
        <dbReference type="ARBA" id="ARBA00022801"/>
    </source>
</evidence>
<feature type="region of interest" description="Disordered" evidence="13">
    <location>
        <begin position="451"/>
        <end position="470"/>
    </location>
</feature>
<evidence type="ECO:0000256" key="9">
    <source>
        <dbReference type="ARBA" id="ARBA00023235"/>
    </source>
</evidence>
<accession>A0A554LI45</accession>
<reference evidence="15 16" key="1">
    <citation type="submission" date="2017-07" db="EMBL/GenBank/DDBJ databases">
        <title>Mechanisms for carbon and nitrogen cycling indicate functional differentiation within the Candidate Phyla Radiation.</title>
        <authorList>
            <person name="Danczak R.E."/>
            <person name="Johnston M.D."/>
            <person name="Kenah C."/>
            <person name="Slattery M."/>
            <person name="Wrighton K.C."/>
            <person name="Wilkins M.J."/>
        </authorList>
    </citation>
    <scope>NUCLEOTIDE SEQUENCE [LARGE SCALE GENOMIC DNA]</scope>
    <source>
        <strain evidence="15">Licking1014_96</strain>
    </source>
</reference>
<protein>
    <recommendedName>
        <fullName evidence="11 12">Replicative DNA helicase</fullName>
        <ecNumber evidence="11 12">5.6.2.3</ecNumber>
    </recommendedName>
</protein>
<keyword evidence="5 12" id="KW-0378">Hydrolase</keyword>
<dbReference type="GO" id="GO:0006269">
    <property type="term" value="P:DNA replication, synthesis of primer"/>
    <property type="evidence" value="ECO:0007669"/>
    <property type="project" value="UniProtKB-UniRule"/>
</dbReference>
<evidence type="ECO:0000256" key="12">
    <source>
        <dbReference type="RuleBase" id="RU362085"/>
    </source>
</evidence>
<dbReference type="NCBIfam" id="NF004384">
    <property type="entry name" value="PRK05748.1"/>
    <property type="match status" value="1"/>
</dbReference>
<dbReference type="Proteomes" id="UP000318296">
    <property type="component" value="Unassembled WGS sequence"/>
</dbReference>
<dbReference type="GO" id="GO:0003677">
    <property type="term" value="F:DNA binding"/>
    <property type="evidence" value="ECO:0007669"/>
    <property type="project" value="UniProtKB-UniRule"/>
</dbReference>
<evidence type="ECO:0000259" key="14">
    <source>
        <dbReference type="PROSITE" id="PS51199"/>
    </source>
</evidence>
<dbReference type="InterPro" id="IPR007693">
    <property type="entry name" value="DNA_helicase_DnaB-like_N"/>
</dbReference>
<dbReference type="InterPro" id="IPR016136">
    <property type="entry name" value="DNA_helicase_N/primase_C"/>
</dbReference>
<dbReference type="GO" id="GO:0005829">
    <property type="term" value="C:cytosol"/>
    <property type="evidence" value="ECO:0007669"/>
    <property type="project" value="TreeGrafter"/>
</dbReference>
<keyword evidence="7 12" id="KW-0067">ATP-binding</keyword>
<dbReference type="GO" id="GO:0043139">
    <property type="term" value="F:5'-3' DNA helicase activity"/>
    <property type="evidence" value="ECO:0007669"/>
    <property type="project" value="UniProtKB-EC"/>
</dbReference>
<dbReference type="PANTHER" id="PTHR30153">
    <property type="entry name" value="REPLICATIVE DNA HELICASE DNAB"/>
    <property type="match status" value="1"/>
</dbReference>
<dbReference type="GO" id="GO:0005524">
    <property type="term" value="F:ATP binding"/>
    <property type="evidence" value="ECO:0007669"/>
    <property type="project" value="UniProtKB-UniRule"/>
</dbReference>
<dbReference type="PANTHER" id="PTHR30153:SF2">
    <property type="entry name" value="REPLICATIVE DNA HELICASE"/>
    <property type="match status" value="1"/>
</dbReference>
<dbReference type="SUPFAM" id="SSF52540">
    <property type="entry name" value="P-loop containing nucleoside triphosphate hydrolases"/>
    <property type="match status" value="1"/>
</dbReference>
<keyword evidence="9" id="KW-0413">Isomerase</keyword>
<comment type="function">
    <text evidence="12">The main replicative DNA helicase, it participates in initiation and elongation during chromosome replication. Travels ahead of the DNA replisome, separating dsDNA into templates for DNA synthesis. A processive ATP-dependent 5'-3' DNA helicase it has DNA-dependent ATPase activity.</text>
</comment>
<dbReference type="NCBIfam" id="TIGR00665">
    <property type="entry name" value="DnaB"/>
    <property type="match status" value="1"/>
</dbReference>
<dbReference type="InterPro" id="IPR036185">
    <property type="entry name" value="DNA_heli_DnaB-like_N_sf"/>
</dbReference>
<dbReference type="AlphaFoldDB" id="A0A554LI45"/>
<keyword evidence="4 12" id="KW-0547">Nucleotide-binding</keyword>
<dbReference type="EMBL" id="VMGH01000002">
    <property type="protein sequence ID" value="TSC92319.1"/>
    <property type="molecule type" value="Genomic_DNA"/>
</dbReference>
<dbReference type="FunFam" id="3.40.50.300:FF:000076">
    <property type="entry name" value="Replicative DNA helicase"/>
    <property type="match status" value="1"/>
</dbReference>